<evidence type="ECO:0000259" key="2">
    <source>
        <dbReference type="PROSITE" id="PS51034"/>
    </source>
</evidence>
<feature type="signal peptide" evidence="1">
    <location>
        <begin position="1"/>
        <end position="23"/>
    </location>
</feature>
<dbReference type="STRING" id="113540.ENSSFOP00015000327"/>
<proteinExistence type="predicted"/>
<gene>
    <name evidence="3" type="ORF">Z043_116455</name>
</gene>
<dbReference type="Gene3D" id="2.60.40.3210">
    <property type="entry name" value="Zona pellucida, ZP-N domain"/>
    <property type="match status" value="1"/>
</dbReference>
<dbReference type="AlphaFoldDB" id="A0A0P7U607"/>
<dbReference type="InterPro" id="IPR055356">
    <property type="entry name" value="ZP-N"/>
</dbReference>
<evidence type="ECO:0000313" key="3">
    <source>
        <dbReference type="EMBL" id="KPP65151.1"/>
    </source>
</evidence>
<evidence type="ECO:0000256" key="1">
    <source>
        <dbReference type="SAM" id="SignalP"/>
    </source>
</evidence>
<dbReference type="InterPro" id="IPR001507">
    <property type="entry name" value="ZP_dom"/>
</dbReference>
<comment type="caution">
    <text evidence="3">The sequence shown here is derived from an EMBL/GenBank/DDBJ whole genome shotgun (WGS) entry which is preliminary data.</text>
</comment>
<accession>A0A0P7U607</accession>
<feature type="chain" id="PRO_5006143172" description="ZP domain-containing protein" evidence="1">
    <location>
        <begin position="24"/>
        <end position="747"/>
    </location>
</feature>
<dbReference type="PROSITE" id="PS51034">
    <property type="entry name" value="ZP_2"/>
    <property type="match status" value="1"/>
</dbReference>
<name>A0A0P7U607_SCLFO</name>
<sequence>MFSSVLAVVLIKMLSILLLCVLSVCVPSKGPVGMFRTECRDGHFWLTVGSGFLGRMFRFDTEGRSGVHTVSDQRAAICGYTMLLDSWGNLVLRASYLACDVDTREHTGIQLMVWFVNKEANDKETSYPFLLTCPLQQWSPREIMCEENYMEVSVKKPIPPVVQKGQEWMTPPPKRSEQGGMKEWRVVFRIPPGAQEDMMSTPVREQTLTLMEAEQLGYHINFTGSRILLRCGYSSPFSYVLKVKGIDLEVISITIFYRYQWTLFKVDASVACSLYKGTMDGTYILWSIPQILPPLVQGPVRNQGARMGVGGRLLSACLIQQRGYKMEVRDGVVEVRIPFGAVGGQIKSHVMAGRYSQSYSVDLFYVQQWGDAQWTLTRHRSFRPLWTTPSPHSPQLVNLTVPEEGDFSVTLGVFPPDVSLANVTIATLTVPLAGAEELGLRVTQVPFPNGTHAYLLQVPFPHPLVSQKYLGGKYRRYTLAVTFTLLISPHREVFTHSASVVCDLQDVVLPRVEGRCTDKTMKLTLHRGNMDTQWAIFFGNHRLEPDLVEFGGYSLEAADDYFTVEVPLYSLGMAYEDLSLQGLLANVAVSVLDVETGAVEQTFIQRCTFHVRELMVCLPNSWMVVVVDTARVVPPLDPRDIALLDPSCRPKEMDRTRALFSFSLDSCGTIQGVEGKDLVYVNEVRYMPRYLPIPQPFFHPFYYYRQPLGCRYPLNGTRTLAIYQSRLWPLSRTRPSQHNPSLRAERG</sequence>
<dbReference type="PANTHER" id="PTHR47130">
    <property type="entry name" value="SI:DKEY-19B23.11-RELATED"/>
    <property type="match status" value="1"/>
</dbReference>
<dbReference type="PANTHER" id="PTHR47130:SF1">
    <property type="entry name" value="ZP DOMAIN-CONTAINING PROTEIN"/>
    <property type="match status" value="1"/>
</dbReference>
<dbReference type="InterPro" id="IPR058876">
    <property type="entry name" value="Ig-like_ZP"/>
</dbReference>
<dbReference type="Proteomes" id="UP000034805">
    <property type="component" value="Unassembled WGS sequence"/>
</dbReference>
<keyword evidence="1" id="KW-0732">Signal</keyword>
<feature type="domain" description="ZP" evidence="2">
    <location>
        <begin position="616"/>
        <end position="747"/>
    </location>
</feature>
<evidence type="ECO:0000313" key="4">
    <source>
        <dbReference type="Proteomes" id="UP000034805"/>
    </source>
</evidence>
<dbReference type="Pfam" id="PF26562">
    <property type="entry name" value="Ig-like"/>
    <property type="match status" value="1"/>
</dbReference>
<dbReference type="Pfam" id="PF23344">
    <property type="entry name" value="ZP-N"/>
    <property type="match status" value="1"/>
</dbReference>
<protein>
    <recommendedName>
        <fullName evidence="2">ZP domain-containing protein</fullName>
    </recommendedName>
</protein>
<organism evidence="3 4">
    <name type="scientific">Scleropages formosus</name>
    <name type="common">Asian bonytongue</name>
    <name type="synonym">Osteoglossum formosum</name>
    <dbReference type="NCBI Taxonomy" id="113540"/>
    <lineage>
        <taxon>Eukaryota</taxon>
        <taxon>Metazoa</taxon>
        <taxon>Chordata</taxon>
        <taxon>Craniata</taxon>
        <taxon>Vertebrata</taxon>
        <taxon>Euteleostomi</taxon>
        <taxon>Actinopterygii</taxon>
        <taxon>Neopterygii</taxon>
        <taxon>Teleostei</taxon>
        <taxon>Osteoglossocephala</taxon>
        <taxon>Osteoglossomorpha</taxon>
        <taxon>Osteoglossiformes</taxon>
        <taxon>Osteoglossidae</taxon>
        <taxon>Scleropages</taxon>
    </lineage>
</organism>
<dbReference type="EMBL" id="JARO02006506">
    <property type="protein sequence ID" value="KPP65151.1"/>
    <property type="molecule type" value="Genomic_DNA"/>
</dbReference>
<reference evidence="3 4" key="1">
    <citation type="submission" date="2015-08" db="EMBL/GenBank/DDBJ databases">
        <title>The genome of the Asian arowana (Scleropages formosus).</title>
        <authorList>
            <person name="Tan M.H."/>
            <person name="Gan H.M."/>
            <person name="Croft L.J."/>
            <person name="Austin C.M."/>
        </authorList>
    </citation>
    <scope>NUCLEOTIDE SEQUENCE [LARGE SCALE GENOMIC DNA]</scope>
    <source>
        <strain evidence="3">Aro1</strain>
    </source>
</reference>